<gene>
    <name evidence="2" type="ORF">RFULGI_LOCUS16789</name>
</gene>
<evidence type="ECO:0000259" key="1">
    <source>
        <dbReference type="Pfam" id="PF17846"/>
    </source>
</evidence>
<feature type="non-terminal residue" evidence="2">
    <location>
        <position position="47"/>
    </location>
</feature>
<protein>
    <submittedName>
        <fullName evidence="2">19113_t:CDS:1</fullName>
    </submittedName>
</protein>
<accession>A0A9N9JPN5</accession>
<feature type="domain" description="Xrn1 helical" evidence="1">
    <location>
        <begin position="2"/>
        <end position="47"/>
    </location>
</feature>
<dbReference type="Proteomes" id="UP000789396">
    <property type="component" value="Unassembled WGS sequence"/>
</dbReference>
<dbReference type="InterPro" id="IPR041412">
    <property type="entry name" value="Xrn1_helical"/>
</dbReference>
<dbReference type="EMBL" id="CAJVPZ010061851">
    <property type="protein sequence ID" value="CAG8791528.1"/>
    <property type="molecule type" value="Genomic_DNA"/>
</dbReference>
<dbReference type="AlphaFoldDB" id="A0A9N9JPN5"/>
<comment type="caution">
    <text evidence="2">The sequence shown here is derived from an EMBL/GenBank/DDBJ whole genome shotgun (WGS) entry which is preliminary data.</text>
</comment>
<sequence>MISDLQALEINETNFEDFEDQDYYKPFEQLMFVLPIKSQGLLPVAYQ</sequence>
<proteinExistence type="predicted"/>
<name>A0A9N9JPN5_9GLOM</name>
<organism evidence="2 3">
    <name type="scientific">Racocetra fulgida</name>
    <dbReference type="NCBI Taxonomy" id="60492"/>
    <lineage>
        <taxon>Eukaryota</taxon>
        <taxon>Fungi</taxon>
        <taxon>Fungi incertae sedis</taxon>
        <taxon>Mucoromycota</taxon>
        <taxon>Glomeromycotina</taxon>
        <taxon>Glomeromycetes</taxon>
        <taxon>Diversisporales</taxon>
        <taxon>Gigasporaceae</taxon>
        <taxon>Racocetra</taxon>
    </lineage>
</organism>
<keyword evidence="3" id="KW-1185">Reference proteome</keyword>
<reference evidence="2" key="1">
    <citation type="submission" date="2021-06" db="EMBL/GenBank/DDBJ databases">
        <authorList>
            <person name="Kallberg Y."/>
            <person name="Tangrot J."/>
            <person name="Rosling A."/>
        </authorList>
    </citation>
    <scope>NUCLEOTIDE SEQUENCE</scope>
    <source>
        <strain evidence="2">IN212</strain>
    </source>
</reference>
<evidence type="ECO:0000313" key="3">
    <source>
        <dbReference type="Proteomes" id="UP000789396"/>
    </source>
</evidence>
<dbReference type="Pfam" id="PF17846">
    <property type="entry name" value="XRN_M"/>
    <property type="match status" value="1"/>
</dbReference>
<dbReference type="OrthoDB" id="2339534at2759"/>
<evidence type="ECO:0000313" key="2">
    <source>
        <dbReference type="EMBL" id="CAG8791528.1"/>
    </source>
</evidence>